<name>A0ABT6WEL3_9ACTN</name>
<evidence type="ECO:0000313" key="1">
    <source>
        <dbReference type="EMBL" id="MDI6098152.1"/>
    </source>
</evidence>
<comment type="caution">
    <text evidence="1">The sequence shown here is derived from an EMBL/GenBank/DDBJ whole genome shotgun (WGS) entry which is preliminary data.</text>
</comment>
<dbReference type="EMBL" id="JASCTH010000003">
    <property type="protein sequence ID" value="MDI6098152.1"/>
    <property type="molecule type" value="Genomic_DNA"/>
</dbReference>
<accession>A0ABT6WEL3</accession>
<keyword evidence="2" id="KW-1185">Reference proteome</keyword>
<evidence type="ECO:0000313" key="2">
    <source>
        <dbReference type="Proteomes" id="UP001241758"/>
    </source>
</evidence>
<dbReference type="SUPFAM" id="SSF53850">
    <property type="entry name" value="Periplasmic binding protein-like II"/>
    <property type="match status" value="1"/>
</dbReference>
<protein>
    <submittedName>
        <fullName evidence="1">ABC transporter-binding protein</fullName>
    </submittedName>
</protein>
<reference evidence="1 2" key="1">
    <citation type="submission" date="2023-05" db="EMBL/GenBank/DDBJ databases">
        <title>Actinoplanes sp. NEAU-A12 genome sequencing.</title>
        <authorList>
            <person name="Wang Z.-S."/>
        </authorList>
    </citation>
    <scope>NUCLEOTIDE SEQUENCE [LARGE SCALE GENOMIC DNA]</scope>
    <source>
        <strain evidence="1 2">NEAU-A12</strain>
    </source>
</reference>
<gene>
    <name evidence="1" type="ORF">QLQ12_05990</name>
</gene>
<dbReference type="Gene3D" id="3.40.190.10">
    <property type="entry name" value="Periplasmic binding protein-like II"/>
    <property type="match status" value="3"/>
</dbReference>
<proteinExistence type="predicted"/>
<dbReference type="RefSeq" id="WP_282757661.1">
    <property type="nucleotide sequence ID" value="NZ_JASCTH010000003.1"/>
</dbReference>
<dbReference type="Proteomes" id="UP001241758">
    <property type="component" value="Unassembled WGS sequence"/>
</dbReference>
<organism evidence="1 2">
    <name type="scientific">Actinoplanes sandaracinus</name>
    <dbReference type="NCBI Taxonomy" id="3045177"/>
    <lineage>
        <taxon>Bacteria</taxon>
        <taxon>Bacillati</taxon>
        <taxon>Actinomycetota</taxon>
        <taxon>Actinomycetes</taxon>
        <taxon>Micromonosporales</taxon>
        <taxon>Micromonosporaceae</taxon>
        <taxon>Actinoplanes</taxon>
    </lineage>
</organism>
<sequence>MAELYSRRSFMVGVLSAGLLSSAAGYLLTRREPVTLTLATGTEPTGGGRNLLINLWNNLNPDIRIVPRLVNSTTQDQYAGFTEGGADIYNLDVIHIPRFAAAGRITPIEPRNALSLLGPVRKVCQVDDDSGRLWAVPFNSDVGMLFRRITDKSLPDSEPELRDVLSRERFVGQLDTTGPLTDEAFVINVLEHALAQDPLILDPEGVLSTSLTQWQGALKPLAEALRSGRVLTRTTEAATIQAFEEENLSYMRNWPVWFPGVDRAERAEPGTAAIRLSRLPIGVLGGQSLAIDSDTPHRGAAEEVIRFLTDTPAQKLLATYGFAPTGRDAYFDEQLKEAEPHLGMVRNAIEEARPRPMKPGYLDFSQRFKEHTYAYLHRGEQLTQRFVRDIQEALK</sequence>